<keyword evidence="4" id="KW-0472">Membrane</keyword>
<dbReference type="Gene3D" id="1.25.40.10">
    <property type="entry name" value="Tetratricopeptide repeat domain"/>
    <property type="match status" value="1"/>
</dbReference>
<proteinExistence type="inferred from homology"/>
<dbReference type="STRING" id="144197.ENSSPAP00000018961"/>
<dbReference type="Ensembl" id="ENSSPAT00000019249.1">
    <property type="protein sequence ID" value="ENSSPAP00000018961.1"/>
    <property type="gene ID" value="ENSSPAG00000014296.1"/>
</dbReference>
<evidence type="ECO:0000313" key="6">
    <source>
        <dbReference type="Ensembl" id="ENSSPAP00000018961.1"/>
    </source>
</evidence>
<feature type="transmembrane region" description="Helical" evidence="4">
    <location>
        <begin position="276"/>
        <end position="299"/>
    </location>
</feature>
<reference evidence="6" key="1">
    <citation type="submission" date="2023-09" db="UniProtKB">
        <authorList>
            <consortium name="Ensembl"/>
        </authorList>
    </citation>
    <scope>IDENTIFICATION</scope>
</reference>
<dbReference type="AlphaFoldDB" id="A0A3B5AEZ3"/>
<comment type="similarity">
    <text evidence="1">Belongs to the leprecan family.</text>
</comment>
<evidence type="ECO:0000256" key="4">
    <source>
        <dbReference type="SAM" id="Phobius"/>
    </source>
</evidence>
<dbReference type="GO" id="GO:0005783">
    <property type="term" value="C:endoplasmic reticulum"/>
    <property type="evidence" value="ECO:0007669"/>
    <property type="project" value="TreeGrafter"/>
</dbReference>
<evidence type="ECO:0000256" key="2">
    <source>
        <dbReference type="ARBA" id="ARBA00022729"/>
    </source>
</evidence>
<dbReference type="GO" id="GO:0030199">
    <property type="term" value="P:collagen fibril organization"/>
    <property type="evidence" value="ECO:0007669"/>
    <property type="project" value="TreeGrafter"/>
</dbReference>
<evidence type="ECO:0000256" key="3">
    <source>
        <dbReference type="ARBA" id="ARBA00023180"/>
    </source>
</evidence>
<evidence type="ECO:0000259" key="5">
    <source>
        <dbReference type="Pfam" id="PF23557"/>
    </source>
</evidence>
<dbReference type="GO" id="GO:0005518">
    <property type="term" value="F:collagen binding"/>
    <property type="evidence" value="ECO:0007669"/>
    <property type="project" value="TreeGrafter"/>
</dbReference>
<protein>
    <submittedName>
        <fullName evidence="6">Prolyl 3-hydroxylase family member 4 (inactive)</fullName>
    </submittedName>
</protein>
<name>A0A3B5AEZ3_9TELE</name>
<gene>
    <name evidence="6" type="primary">P3H4</name>
</gene>
<organism evidence="6">
    <name type="scientific">Stegastes partitus</name>
    <name type="common">bicolor damselfish</name>
    <dbReference type="NCBI Taxonomy" id="144197"/>
    <lineage>
        <taxon>Eukaryota</taxon>
        <taxon>Metazoa</taxon>
        <taxon>Chordata</taxon>
        <taxon>Craniata</taxon>
        <taxon>Vertebrata</taxon>
        <taxon>Euteleostomi</taxon>
        <taxon>Actinopterygii</taxon>
        <taxon>Neopterygii</taxon>
        <taxon>Teleostei</taxon>
        <taxon>Neoteleostei</taxon>
        <taxon>Acanthomorphata</taxon>
        <taxon>Ovalentaria</taxon>
        <taxon>Pomacentridae</taxon>
        <taxon>Stegastes</taxon>
    </lineage>
</organism>
<accession>A0A3B5AEZ3</accession>
<feature type="domain" description="Leprecan-like alpha-helical" evidence="5">
    <location>
        <begin position="34"/>
        <end position="241"/>
    </location>
</feature>
<dbReference type="InterPro" id="IPR056585">
    <property type="entry name" value="Leprecan_dom"/>
</dbReference>
<evidence type="ECO:0000256" key="1">
    <source>
        <dbReference type="ARBA" id="ARBA00006487"/>
    </source>
</evidence>
<dbReference type="InterPro" id="IPR052284">
    <property type="entry name" value="Collagen_mod_leprecan"/>
</dbReference>
<keyword evidence="2" id="KW-0732">Signal</keyword>
<keyword evidence="4" id="KW-1133">Transmembrane helix</keyword>
<keyword evidence="4" id="KW-0812">Transmembrane</keyword>
<dbReference type="PANTHER" id="PTHR13986:SF4">
    <property type="entry name" value="ENDOPLASMIC RETICULUM PROTEIN SC65"/>
    <property type="match status" value="1"/>
</dbReference>
<dbReference type="Pfam" id="PF23557">
    <property type="entry name" value="TPR_leprecan"/>
    <property type="match status" value="1"/>
</dbReference>
<sequence length="309" mass="36324">MFNVYFLFNVVFSHTTAQYENYNFRNFPKEELIPLTAAYGKALDSYAAGNWTESIRYLELSLRLHRLLKDSVRFCVLHCDRSKQDEPTSAGDTDLRVYWHVLMRASCQKKCRAHFPALQLPPPGREVLEDFNRRSPYRYLHFAHSKLNDLQRAIPCAYTFLQKNPEDQEMRQLMEEYKNQYDLSGFLIDHEERPYEASFLKGVKLVSSGDYSSSVEPLEETLSLYLEEFDLCQADCEEISQLLADRDFYAVIAGVCTRDGLIPLFDFRYRYFNFEYLSILIPSLLNFFGNTLFAWIHLFKMALSKASYY</sequence>
<dbReference type="GeneTree" id="ENSGT00940000153814"/>
<keyword evidence="3" id="KW-0325">Glycoprotein</keyword>
<dbReference type="InterPro" id="IPR011990">
    <property type="entry name" value="TPR-like_helical_dom_sf"/>
</dbReference>
<dbReference type="PANTHER" id="PTHR13986">
    <property type="entry name" value="PROTEIN LYSINE HYDROXYLATION COMPLEX COMPONENT"/>
    <property type="match status" value="1"/>
</dbReference>